<reference evidence="1 2" key="1">
    <citation type="submission" date="2019-04" db="EMBL/GenBank/DDBJ databases">
        <title>Friends and foes A comparative genomics studyof 23 Aspergillus species from section Flavi.</title>
        <authorList>
            <consortium name="DOE Joint Genome Institute"/>
            <person name="Kjaerbolling I."/>
            <person name="Vesth T."/>
            <person name="Frisvad J.C."/>
            <person name="Nybo J.L."/>
            <person name="Theobald S."/>
            <person name="Kildgaard S."/>
            <person name="Isbrandt T."/>
            <person name="Kuo A."/>
            <person name="Sato A."/>
            <person name="Lyhne E.K."/>
            <person name="Kogle M.E."/>
            <person name="Wiebenga A."/>
            <person name="Kun R.S."/>
            <person name="Lubbers R.J."/>
            <person name="Makela M.R."/>
            <person name="Barry K."/>
            <person name="Chovatia M."/>
            <person name="Clum A."/>
            <person name="Daum C."/>
            <person name="Haridas S."/>
            <person name="He G."/>
            <person name="LaButti K."/>
            <person name="Lipzen A."/>
            <person name="Mondo S."/>
            <person name="Riley R."/>
            <person name="Salamov A."/>
            <person name="Simmons B.A."/>
            <person name="Magnuson J.K."/>
            <person name="Henrissat B."/>
            <person name="Mortensen U.H."/>
            <person name="Larsen T.O."/>
            <person name="Devries R.P."/>
            <person name="Grigoriev I.V."/>
            <person name="Machida M."/>
            <person name="Baker S.E."/>
            <person name="Andersen M.R."/>
        </authorList>
    </citation>
    <scope>NUCLEOTIDE SEQUENCE [LARGE SCALE GENOMIC DNA]</scope>
    <source>
        <strain evidence="1 2">CBS 763.97</strain>
    </source>
</reference>
<dbReference type="GeneID" id="43656071"/>
<protein>
    <submittedName>
        <fullName evidence="1">Uncharacterized protein</fullName>
    </submittedName>
</protein>
<proteinExistence type="predicted"/>
<dbReference type="AlphaFoldDB" id="A0A5N7AIX9"/>
<evidence type="ECO:0000313" key="2">
    <source>
        <dbReference type="Proteomes" id="UP000326268"/>
    </source>
</evidence>
<name>A0A5N7AIX9_9EURO</name>
<accession>A0A5N7AIX9</accession>
<dbReference type="RefSeq" id="XP_031932908.1">
    <property type="nucleotide sequence ID" value="XM_032071625.1"/>
</dbReference>
<dbReference type="EMBL" id="ML737570">
    <property type="protein sequence ID" value="KAE8369827.1"/>
    <property type="molecule type" value="Genomic_DNA"/>
</dbReference>
<dbReference type="OrthoDB" id="2103397at2759"/>
<evidence type="ECO:0000313" key="1">
    <source>
        <dbReference type="EMBL" id="KAE8369827.1"/>
    </source>
</evidence>
<dbReference type="Proteomes" id="UP000326268">
    <property type="component" value="Unassembled WGS sequence"/>
</dbReference>
<organism evidence="1 2">
    <name type="scientific">Aspergillus caelatus</name>
    <dbReference type="NCBI Taxonomy" id="61420"/>
    <lineage>
        <taxon>Eukaryota</taxon>
        <taxon>Fungi</taxon>
        <taxon>Dikarya</taxon>
        <taxon>Ascomycota</taxon>
        <taxon>Pezizomycotina</taxon>
        <taxon>Eurotiomycetes</taxon>
        <taxon>Eurotiomycetidae</taxon>
        <taxon>Eurotiales</taxon>
        <taxon>Aspergillaceae</taxon>
        <taxon>Aspergillus</taxon>
        <taxon>Aspergillus subgen. Circumdati</taxon>
    </lineage>
</organism>
<keyword evidence="2" id="KW-1185">Reference proteome</keyword>
<sequence>MSQDDQVPPNEEGNTQPRRRLQIRQRAGRVANRTRGFVLRSGENIVNGTRTAAHITHVLGYRAYERTFDNLHAAFPNQIRAPVGELLVEARKQFRIFRLREGQPDEEITGRANSTRIINTFLRSLGLRHIDYGMNNQGPWALEAEDIHRIVDESGQMPQPYGTARPFLGDYRGWVNRRMQFTVNIVQREAGRRLLDVVDLEAAKEFLKMTLPEMDQIIHTDLTLGENRYRLQCHVDYVLWFGYKHLWDTNLIIIKQQEYGERQRLSPLAAMTLIYHLRNLTGRYKETWGLYTDSINYQFFHVDDQGQYSKRAYVGGDRRLYQGFRLWLKIYDQAYERARAIRDLAAEPMTELQIARTPETIYDPLHQAVLETHGTTL</sequence>
<gene>
    <name evidence="1" type="ORF">BDV27DRAFT_152706</name>
</gene>